<dbReference type="NCBIfam" id="TIGR03624">
    <property type="entry name" value="putative hydrolase"/>
    <property type="match status" value="1"/>
</dbReference>
<dbReference type="Proteomes" id="UP000617426">
    <property type="component" value="Unassembled WGS sequence"/>
</dbReference>
<gene>
    <name evidence="2" type="ORF">HD592_001711</name>
</gene>
<dbReference type="Pfam" id="PF10103">
    <property type="entry name" value="Zincin_2"/>
    <property type="match status" value="1"/>
</dbReference>
<dbReference type="InterPro" id="IPR042271">
    <property type="entry name" value="Zinicin_2_N"/>
</dbReference>
<dbReference type="EMBL" id="JACHMK010000001">
    <property type="protein sequence ID" value="MBB6335146.1"/>
    <property type="molecule type" value="Genomic_DNA"/>
</dbReference>
<feature type="region of interest" description="Disordered" evidence="1">
    <location>
        <begin position="457"/>
        <end position="517"/>
    </location>
</feature>
<dbReference type="RefSeq" id="WP_184453360.1">
    <property type="nucleotide sequence ID" value="NZ_JACHMK010000001.1"/>
</dbReference>
<keyword evidence="3" id="KW-1185">Reference proteome</keyword>
<name>A0A923E7U0_9ACTO</name>
<protein>
    <submittedName>
        <fullName evidence="2">Hydrolase</fullName>
    </submittedName>
</protein>
<reference evidence="2" key="1">
    <citation type="submission" date="2020-08" db="EMBL/GenBank/DDBJ databases">
        <title>Sequencing the genomes of 1000 actinobacteria strains.</title>
        <authorList>
            <person name="Klenk H.-P."/>
        </authorList>
    </citation>
    <scope>NUCLEOTIDE SEQUENCE</scope>
    <source>
        <strain evidence="2">DSM 10695</strain>
    </source>
</reference>
<comment type="caution">
    <text evidence="2">The sequence shown here is derived from an EMBL/GenBank/DDBJ whole genome shotgun (WGS) entry which is preliminary data.</text>
</comment>
<dbReference type="InterPro" id="IPR018766">
    <property type="entry name" value="Zinicin_2"/>
</dbReference>
<proteinExistence type="predicted"/>
<sequence length="517" mass="55380">MTQDAPEPTPFDEFLRKMLGDEAAEEAARALRAQGFDPAKLPPQFSDPAALNAALNQFQFLMNTSNGPVDWRIVTDSARQAIYRNGDPVLTAAQAERAKRAMTVADLWLDTATAFEPGPVERRAWTRSEWIDQTLPMWKRMTEPVAQNVSRALGEVLGGRLGSEADEAPLPPGMAQMLGRTQELVPKLSAMMFASQISRALTGIAAEALGSTDVGLPLVEGGVTGLVVSNVDAFADGLDIPFDEILHFLAVRECAHRRLFAAVPWLHGDLLRAVESYCARIAIDEDAIAEAARSFDPGDPGSIESALSGGVFAIGVTAEQQRSLDRLETILALIEGWVEVVTARAVAPYLPHADQLREMMRRRRASGGPAEQVLGELIGLKMRPRRARGAAKIFALVEADSDAAARDALWSHPDMVPTIAELDSPDTFLVMRRAAGEQDADIDAALEALLEGTMGWADGVTPDLDPETQTLAKAGFGNADDATAPDRDPSEDAGASEDADAPKNADAPQDEGGTDKA</sequence>
<evidence type="ECO:0000313" key="3">
    <source>
        <dbReference type="Proteomes" id="UP000617426"/>
    </source>
</evidence>
<dbReference type="PANTHER" id="PTHR39420:SF2">
    <property type="entry name" value="HYDROLASE"/>
    <property type="match status" value="1"/>
</dbReference>
<dbReference type="SUPFAM" id="SSF55486">
    <property type="entry name" value="Metalloproteases ('zincins'), catalytic domain"/>
    <property type="match status" value="1"/>
</dbReference>
<keyword evidence="2" id="KW-0378">Hydrolase</keyword>
<dbReference type="PANTHER" id="PTHR39420">
    <property type="match status" value="1"/>
</dbReference>
<dbReference type="AlphaFoldDB" id="A0A923E7U0"/>
<evidence type="ECO:0000256" key="1">
    <source>
        <dbReference type="SAM" id="MobiDB-lite"/>
    </source>
</evidence>
<organism evidence="2 3">
    <name type="scientific">Schaalia hyovaginalis</name>
    <dbReference type="NCBI Taxonomy" id="29316"/>
    <lineage>
        <taxon>Bacteria</taxon>
        <taxon>Bacillati</taxon>
        <taxon>Actinomycetota</taxon>
        <taxon>Actinomycetes</taxon>
        <taxon>Actinomycetales</taxon>
        <taxon>Actinomycetaceae</taxon>
        <taxon>Schaalia</taxon>
    </lineage>
</organism>
<evidence type="ECO:0000313" key="2">
    <source>
        <dbReference type="EMBL" id="MBB6335146.1"/>
    </source>
</evidence>
<dbReference type="GO" id="GO:0016787">
    <property type="term" value="F:hydrolase activity"/>
    <property type="evidence" value="ECO:0007669"/>
    <property type="project" value="UniProtKB-KW"/>
</dbReference>
<accession>A0A923E7U0</accession>
<dbReference type="Gene3D" id="1.20.150.30">
    <property type="entry name" value="Zincin-like metallopeptidase, N-terminal domain"/>
    <property type="match status" value="1"/>
</dbReference>